<feature type="compositionally biased region" description="Basic and acidic residues" evidence="1">
    <location>
        <begin position="41"/>
        <end position="55"/>
    </location>
</feature>
<reference evidence="3" key="1">
    <citation type="submission" date="2016-10" db="EMBL/GenBank/DDBJ databases">
        <authorList>
            <person name="Varghese N."/>
            <person name="Submissions S."/>
        </authorList>
    </citation>
    <scope>NUCLEOTIDE SEQUENCE [LARGE SCALE GENOMIC DNA]</scope>
    <source>
        <strain evidence="3">Nm44</strain>
    </source>
</reference>
<dbReference type="EMBL" id="FOUB01000018">
    <property type="protein sequence ID" value="SFM22737.1"/>
    <property type="molecule type" value="Genomic_DNA"/>
</dbReference>
<accession>A0A1I4P5C6</accession>
<dbReference type="Proteomes" id="UP000183287">
    <property type="component" value="Unassembled WGS sequence"/>
</dbReference>
<evidence type="ECO:0000313" key="3">
    <source>
        <dbReference type="Proteomes" id="UP000183287"/>
    </source>
</evidence>
<protein>
    <submittedName>
        <fullName evidence="2">Uncharacterized protein</fullName>
    </submittedName>
</protein>
<evidence type="ECO:0000256" key="1">
    <source>
        <dbReference type="SAM" id="MobiDB-lite"/>
    </source>
</evidence>
<name>A0A1I4P5C6_9PROT</name>
<keyword evidence="3" id="KW-1185">Reference proteome</keyword>
<gene>
    <name evidence="2" type="ORF">SAMN05421863_101817</name>
</gene>
<feature type="region of interest" description="Disordered" evidence="1">
    <location>
        <begin position="29"/>
        <end position="55"/>
    </location>
</feature>
<evidence type="ECO:0000313" key="2">
    <source>
        <dbReference type="EMBL" id="SFM22737.1"/>
    </source>
</evidence>
<organism evidence="2 3">
    <name type="scientific">Nitrosomonas communis</name>
    <dbReference type="NCBI Taxonomy" id="44574"/>
    <lineage>
        <taxon>Bacteria</taxon>
        <taxon>Pseudomonadati</taxon>
        <taxon>Pseudomonadota</taxon>
        <taxon>Betaproteobacteria</taxon>
        <taxon>Nitrosomonadales</taxon>
        <taxon>Nitrosomonadaceae</taxon>
        <taxon>Nitrosomonas</taxon>
    </lineage>
</organism>
<dbReference type="AlphaFoldDB" id="A0A1I4P5C6"/>
<proteinExistence type="predicted"/>
<sequence>MNKPISKSPLDHLGRILIVRIKLSEPPDRIKSGFQQTQAKRCNDANDKYDKVKST</sequence>